<dbReference type="SUPFAM" id="SSF53613">
    <property type="entry name" value="Ribokinase-like"/>
    <property type="match status" value="1"/>
</dbReference>
<dbReference type="AlphaFoldDB" id="A0A1F6CNK1"/>
<dbReference type="PANTHER" id="PTHR43085">
    <property type="entry name" value="HEXOKINASE FAMILY MEMBER"/>
    <property type="match status" value="1"/>
</dbReference>
<evidence type="ECO:0000256" key="2">
    <source>
        <dbReference type="ARBA" id="ARBA00022679"/>
    </source>
</evidence>
<dbReference type="PANTHER" id="PTHR43085:SF57">
    <property type="entry name" value="CARBOHYDRATE KINASE PFKB DOMAIN-CONTAINING PROTEIN"/>
    <property type="match status" value="1"/>
</dbReference>
<proteinExistence type="inferred from homology"/>
<evidence type="ECO:0000256" key="3">
    <source>
        <dbReference type="ARBA" id="ARBA00022777"/>
    </source>
</evidence>
<keyword evidence="2" id="KW-0808">Transferase</keyword>
<keyword evidence="3" id="KW-0418">Kinase</keyword>
<gene>
    <name evidence="5" type="ORF">A3F84_09705</name>
</gene>
<dbReference type="Proteomes" id="UP000178606">
    <property type="component" value="Unassembled WGS sequence"/>
</dbReference>
<dbReference type="InterPro" id="IPR029056">
    <property type="entry name" value="Ribokinase-like"/>
</dbReference>
<name>A0A1F6CNK1_HANXR</name>
<dbReference type="InterPro" id="IPR050306">
    <property type="entry name" value="PfkB_Carbo_kinase"/>
</dbReference>
<reference evidence="5 6" key="1">
    <citation type="journal article" date="2016" name="Nat. Commun.">
        <title>Thousands of microbial genomes shed light on interconnected biogeochemical processes in an aquifer system.</title>
        <authorList>
            <person name="Anantharaman K."/>
            <person name="Brown C.T."/>
            <person name="Hug L.A."/>
            <person name="Sharon I."/>
            <person name="Castelle C.J."/>
            <person name="Probst A.J."/>
            <person name="Thomas B.C."/>
            <person name="Singh A."/>
            <person name="Wilkins M.J."/>
            <person name="Karaoz U."/>
            <person name="Brodie E.L."/>
            <person name="Williams K.H."/>
            <person name="Hubbard S.S."/>
            <person name="Banfield J.F."/>
        </authorList>
    </citation>
    <scope>NUCLEOTIDE SEQUENCE [LARGE SCALE GENOMIC DNA]</scope>
    <source>
        <strain evidence="6">RIFCSPLOWO2_12_FULL_64_10</strain>
    </source>
</reference>
<organism evidence="5 6">
    <name type="scientific">Handelsmanbacteria sp. (strain RIFCSPLOWO2_12_FULL_64_10)</name>
    <dbReference type="NCBI Taxonomy" id="1817868"/>
    <lineage>
        <taxon>Bacteria</taxon>
        <taxon>Candidatus Handelsmaniibacteriota</taxon>
    </lineage>
</organism>
<feature type="domain" description="Carbohydrate kinase PfkB" evidence="4">
    <location>
        <begin position="187"/>
        <end position="318"/>
    </location>
</feature>
<dbReference type="InterPro" id="IPR011611">
    <property type="entry name" value="PfkB_dom"/>
</dbReference>
<accession>A0A1F6CNK1</accession>
<evidence type="ECO:0000313" key="6">
    <source>
        <dbReference type="Proteomes" id="UP000178606"/>
    </source>
</evidence>
<dbReference type="Gene3D" id="3.40.1190.20">
    <property type="match status" value="1"/>
</dbReference>
<dbReference type="EMBL" id="MFKF01000201">
    <property type="protein sequence ID" value="OGG50695.1"/>
    <property type="molecule type" value="Genomic_DNA"/>
</dbReference>
<evidence type="ECO:0000313" key="5">
    <source>
        <dbReference type="EMBL" id="OGG50695.1"/>
    </source>
</evidence>
<sequence>MWGREGVRGWVGGCTNHEVLLPHTGLRIALVGSINRDTIRTPDGMTTESYGGLLYSILSLAALTDGGVEVFPVCNVGQDAQAAVAGFLSRSPLVQGDGVRFVPDRNNHCFLDYDAEGRKQETLQGGVPPLTFERLSPFLACDALCFNFITGFELSAETLERVRASTHALILMDVHSLTLGIDEQRRRFWRRPPDWERWVACARVVQMNEREASLLWGADVTRGDEMRQFGERVLGLGPSILIVTRGALGSDALFRGPDGGIESFHAAAAPPGPPVDETGCGDVFLMGFTVEYLRSRDVRRASVFANRAAGANCCLRGVEEIGRIREYV</sequence>
<evidence type="ECO:0000259" key="4">
    <source>
        <dbReference type="Pfam" id="PF00294"/>
    </source>
</evidence>
<dbReference type="GO" id="GO:0016301">
    <property type="term" value="F:kinase activity"/>
    <property type="evidence" value="ECO:0007669"/>
    <property type="project" value="UniProtKB-KW"/>
</dbReference>
<evidence type="ECO:0000256" key="1">
    <source>
        <dbReference type="ARBA" id="ARBA00010688"/>
    </source>
</evidence>
<dbReference type="Pfam" id="PF00294">
    <property type="entry name" value="PfkB"/>
    <property type="match status" value="1"/>
</dbReference>
<comment type="similarity">
    <text evidence="1">Belongs to the carbohydrate kinase PfkB family.</text>
</comment>
<protein>
    <recommendedName>
        <fullName evidence="4">Carbohydrate kinase PfkB domain-containing protein</fullName>
    </recommendedName>
</protein>
<comment type="caution">
    <text evidence="5">The sequence shown here is derived from an EMBL/GenBank/DDBJ whole genome shotgun (WGS) entry which is preliminary data.</text>
</comment>